<dbReference type="GO" id="GO:0006935">
    <property type="term" value="P:chemotaxis"/>
    <property type="evidence" value="ECO:0007669"/>
    <property type="project" value="UniProtKB-KW"/>
</dbReference>
<evidence type="ECO:0000313" key="5">
    <source>
        <dbReference type="Proteomes" id="UP000245921"/>
    </source>
</evidence>
<dbReference type="EMBL" id="QGGI01000017">
    <property type="protein sequence ID" value="PWJ88729.1"/>
    <property type="molecule type" value="Genomic_DNA"/>
</dbReference>
<evidence type="ECO:0000313" key="4">
    <source>
        <dbReference type="EMBL" id="PWJ88729.1"/>
    </source>
</evidence>
<dbReference type="InterPro" id="IPR050992">
    <property type="entry name" value="CheZ_family_phosphatases"/>
</dbReference>
<dbReference type="InterPro" id="IPR007597">
    <property type="entry name" value="CheC"/>
</dbReference>
<dbReference type="Pfam" id="PF04509">
    <property type="entry name" value="CheC"/>
    <property type="match status" value="2"/>
</dbReference>
<gene>
    <name evidence="4" type="ORF">C7380_11719</name>
</gene>
<protein>
    <submittedName>
        <fullName evidence="4">Chemotaxis protein CheC</fullName>
    </submittedName>
</protein>
<accession>A0AA45C5E8</accession>
<dbReference type="InterPro" id="IPR053645">
    <property type="entry name" value="CheY-P_phosphatase_CheC"/>
</dbReference>
<dbReference type="Proteomes" id="UP000245921">
    <property type="component" value="Unassembled WGS sequence"/>
</dbReference>
<feature type="domain" description="CheC-like protein" evidence="3">
    <location>
        <begin position="12"/>
        <end position="47"/>
    </location>
</feature>
<dbReference type="RefSeq" id="WP_109605735.1">
    <property type="nucleotide sequence ID" value="NZ_JAMHJO010000012.1"/>
</dbReference>
<dbReference type="PANTHER" id="PTHR43693">
    <property type="entry name" value="PROTEIN PHOSPHATASE CHEZ"/>
    <property type="match status" value="1"/>
</dbReference>
<evidence type="ECO:0000256" key="1">
    <source>
        <dbReference type="ARBA" id="ARBA00022500"/>
    </source>
</evidence>
<organism evidence="4 5">
    <name type="scientific">Oceanotoga teriensis</name>
    <dbReference type="NCBI Taxonomy" id="515440"/>
    <lineage>
        <taxon>Bacteria</taxon>
        <taxon>Thermotogati</taxon>
        <taxon>Thermotogota</taxon>
        <taxon>Thermotogae</taxon>
        <taxon>Petrotogales</taxon>
        <taxon>Petrotogaceae</taxon>
        <taxon>Oceanotoga</taxon>
    </lineage>
</organism>
<keyword evidence="1" id="KW-0145">Chemotaxis</keyword>
<dbReference type="CDD" id="cd17909">
    <property type="entry name" value="CheC_ClassI"/>
    <property type="match status" value="1"/>
</dbReference>
<keyword evidence="2" id="KW-0378">Hydrolase</keyword>
<dbReference type="NCBIfam" id="NF041093">
    <property type="entry name" value="CheC_Thtogales"/>
    <property type="match status" value="1"/>
</dbReference>
<dbReference type="SUPFAM" id="SSF103039">
    <property type="entry name" value="CheC-like"/>
    <property type="match status" value="1"/>
</dbReference>
<feature type="domain" description="CheC-like protein" evidence="3">
    <location>
        <begin position="111"/>
        <end position="145"/>
    </location>
</feature>
<proteinExistence type="predicted"/>
<dbReference type="Gene3D" id="3.40.1550.10">
    <property type="entry name" value="CheC-like"/>
    <property type="match status" value="1"/>
</dbReference>
<comment type="caution">
    <text evidence="4">The sequence shown here is derived from an EMBL/GenBank/DDBJ whole genome shotgun (WGS) entry which is preliminary data.</text>
</comment>
<sequence>MSLYDHIDKIRLDALKELGNIGAGNSATSVSMMLDRKVDINVPDVKIISLSDLWKIFDNPEEITAGAMIGVGGDLDGAILFLMGTEDIKNLLEMMMLPKPEDLTNMDEITTSAIGELGNIMCSSYVVSLSNFTGLNIHSLPPKVVVDMLAAIVSEVSLITTDGDDYIIQIETNMKVENYNKKISGYIIYIPDQESLAKILKTMGLGIDG</sequence>
<name>A0AA45C5E8_9BACT</name>
<keyword evidence="5" id="KW-1185">Reference proteome</keyword>
<reference evidence="4 5" key="1">
    <citation type="submission" date="2018-05" db="EMBL/GenBank/DDBJ databases">
        <title>Genomic Encyclopedia of Type Strains, Phase IV (KMG-IV): sequencing the most valuable type-strain genomes for metagenomic binning, comparative biology and taxonomic classification.</title>
        <authorList>
            <person name="Goeker M."/>
        </authorList>
    </citation>
    <scope>NUCLEOTIDE SEQUENCE [LARGE SCALE GENOMIC DNA]</scope>
    <source>
        <strain evidence="4 5">DSM 24906</strain>
    </source>
</reference>
<dbReference type="GO" id="GO:0016787">
    <property type="term" value="F:hydrolase activity"/>
    <property type="evidence" value="ECO:0007669"/>
    <property type="project" value="UniProtKB-KW"/>
</dbReference>
<dbReference type="InterPro" id="IPR028976">
    <property type="entry name" value="CheC-like_sf"/>
</dbReference>
<evidence type="ECO:0000259" key="3">
    <source>
        <dbReference type="Pfam" id="PF04509"/>
    </source>
</evidence>
<dbReference type="AlphaFoldDB" id="A0AA45C5E8"/>
<evidence type="ECO:0000256" key="2">
    <source>
        <dbReference type="ARBA" id="ARBA00022801"/>
    </source>
</evidence>
<dbReference type="PANTHER" id="PTHR43693:SF1">
    <property type="entry name" value="PROTEIN PHOSPHATASE CHEZ"/>
    <property type="match status" value="1"/>
</dbReference>